<organism evidence="4 5">
    <name type="scientific">Angustibacter luteus</name>
    <dbReference type="NCBI Taxonomy" id="658456"/>
    <lineage>
        <taxon>Bacteria</taxon>
        <taxon>Bacillati</taxon>
        <taxon>Actinomycetota</taxon>
        <taxon>Actinomycetes</taxon>
        <taxon>Kineosporiales</taxon>
        <taxon>Kineosporiaceae</taxon>
    </lineage>
</organism>
<keyword evidence="1 4" id="KW-0808">Transferase</keyword>
<dbReference type="EC" id="2.3.-.-" evidence="4"/>
<evidence type="ECO:0000256" key="1">
    <source>
        <dbReference type="ARBA" id="ARBA00022679"/>
    </source>
</evidence>
<dbReference type="Gene3D" id="3.40.630.30">
    <property type="match status" value="1"/>
</dbReference>
<evidence type="ECO:0000313" key="5">
    <source>
        <dbReference type="Proteomes" id="UP001596189"/>
    </source>
</evidence>
<gene>
    <name evidence="4" type="ORF">ACFQDO_02330</name>
</gene>
<feature type="domain" description="N-acetyltransferase" evidence="3">
    <location>
        <begin position="12"/>
        <end position="162"/>
    </location>
</feature>
<sequence length="162" mass="17223">MPADPAAQAAGLLFRAATADDVADVVALIYDDEIAASREAAPGAGLEESYRTAFALIEANPDDLLVVGVLDGRVVACAQVTLLHHLSRRGGTRAQVESVRVATHLRGRGAGGQLMGWIETYAREHGAALIQLTTDKRRSAARHFYEGLGYTASHEGMKRALT</sequence>
<evidence type="ECO:0000256" key="2">
    <source>
        <dbReference type="ARBA" id="ARBA00023315"/>
    </source>
</evidence>
<dbReference type="SUPFAM" id="SSF55729">
    <property type="entry name" value="Acyl-CoA N-acyltransferases (Nat)"/>
    <property type="match status" value="1"/>
</dbReference>
<reference evidence="5" key="1">
    <citation type="journal article" date="2019" name="Int. J. Syst. Evol. Microbiol.">
        <title>The Global Catalogue of Microorganisms (GCM) 10K type strain sequencing project: providing services to taxonomists for standard genome sequencing and annotation.</title>
        <authorList>
            <consortium name="The Broad Institute Genomics Platform"/>
            <consortium name="The Broad Institute Genome Sequencing Center for Infectious Disease"/>
            <person name="Wu L."/>
            <person name="Ma J."/>
        </authorList>
    </citation>
    <scope>NUCLEOTIDE SEQUENCE [LARGE SCALE GENOMIC DNA]</scope>
    <source>
        <strain evidence="5">KACC 14249</strain>
    </source>
</reference>
<keyword evidence="2 4" id="KW-0012">Acyltransferase</keyword>
<dbReference type="InterPro" id="IPR050832">
    <property type="entry name" value="Bact_Acetyltransf"/>
</dbReference>
<dbReference type="InterPro" id="IPR016181">
    <property type="entry name" value="Acyl_CoA_acyltransferase"/>
</dbReference>
<dbReference type="Pfam" id="PF00583">
    <property type="entry name" value="Acetyltransf_1"/>
    <property type="match status" value="1"/>
</dbReference>
<proteinExistence type="predicted"/>
<dbReference type="GO" id="GO:0016746">
    <property type="term" value="F:acyltransferase activity"/>
    <property type="evidence" value="ECO:0007669"/>
    <property type="project" value="UniProtKB-KW"/>
</dbReference>
<protein>
    <submittedName>
        <fullName evidence="4">GNAT family N-acetyltransferase</fullName>
        <ecNumber evidence="4">2.3.-.-</ecNumber>
    </submittedName>
</protein>
<dbReference type="PANTHER" id="PTHR43877:SF2">
    <property type="entry name" value="AMINOALKYLPHOSPHONATE N-ACETYLTRANSFERASE-RELATED"/>
    <property type="match status" value="1"/>
</dbReference>
<keyword evidence="5" id="KW-1185">Reference proteome</keyword>
<name>A0ABW1JAJ3_9ACTN</name>
<dbReference type="InterPro" id="IPR000182">
    <property type="entry name" value="GNAT_dom"/>
</dbReference>
<dbReference type="Proteomes" id="UP001596189">
    <property type="component" value="Unassembled WGS sequence"/>
</dbReference>
<evidence type="ECO:0000259" key="3">
    <source>
        <dbReference type="PROSITE" id="PS51186"/>
    </source>
</evidence>
<dbReference type="RefSeq" id="WP_345716824.1">
    <property type="nucleotide sequence ID" value="NZ_BAABFP010000005.1"/>
</dbReference>
<dbReference type="CDD" id="cd04301">
    <property type="entry name" value="NAT_SF"/>
    <property type="match status" value="1"/>
</dbReference>
<evidence type="ECO:0000313" key="4">
    <source>
        <dbReference type="EMBL" id="MFC6005955.1"/>
    </source>
</evidence>
<dbReference type="PANTHER" id="PTHR43877">
    <property type="entry name" value="AMINOALKYLPHOSPHONATE N-ACETYLTRANSFERASE-RELATED-RELATED"/>
    <property type="match status" value="1"/>
</dbReference>
<comment type="caution">
    <text evidence="4">The sequence shown here is derived from an EMBL/GenBank/DDBJ whole genome shotgun (WGS) entry which is preliminary data.</text>
</comment>
<dbReference type="EMBL" id="JBHSRD010000002">
    <property type="protein sequence ID" value="MFC6005955.1"/>
    <property type="molecule type" value="Genomic_DNA"/>
</dbReference>
<dbReference type="PROSITE" id="PS51186">
    <property type="entry name" value="GNAT"/>
    <property type="match status" value="1"/>
</dbReference>
<accession>A0ABW1JAJ3</accession>